<dbReference type="RefSeq" id="WP_142583220.1">
    <property type="nucleotide sequence ID" value="NZ_CABFPH010000029.1"/>
</dbReference>
<sequence length="71" mass="7757">MNRETHTASDAERALRAMQRDPAAVGYGAHLRRKGIIGMPAATPLPVSTPGAETADAERDLRRAMAQRFRL</sequence>
<protein>
    <submittedName>
        <fullName evidence="1">Uncharacterized protein</fullName>
    </submittedName>
</protein>
<name>A0A509EEI3_9HYPH</name>
<dbReference type="AlphaFoldDB" id="A0A509EEI3"/>
<dbReference type="Proteomes" id="UP000410984">
    <property type="component" value="Unassembled WGS sequence"/>
</dbReference>
<evidence type="ECO:0000313" key="2">
    <source>
        <dbReference type="Proteomes" id="UP000410984"/>
    </source>
</evidence>
<dbReference type="EMBL" id="CABFPH010000029">
    <property type="protein sequence ID" value="VUD71849.1"/>
    <property type="molecule type" value="Genomic_DNA"/>
</dbReference>
<gene>
    <name evidence="1" type="ORF">MET9862_02438</name>
</gene>
<evidence type="ECO:0000313" key="1">
    <source>
        <dbReference type="EMBL" id="VUD71849.1"/>
    </source>
</evidence>
<accession>A0A509EEI3</accession>
<proteinExistence type="predicted"/>
<reference evidence="1 2" key="1">
    <citation type="submission" date="2019-06" db="EMBL/GenBank/DDBJ databases">
        <authorList>
            <person name="Rodrigo-Torres L."/>
            <person name="Arahal R. D."/>
            <person name="Lucena T."/>
        </authorList>
    </citation>
    <scope>NUCLEOTIDE SEQUENCE [LARGE SCALE GENOMIC DNA]</scope>
    <source>
        <strain evidence="1 2">SB0023/3</strain>
    </source>
</reference>
<dbReference type="OrthoDB" id="8000237at2"/>
<organism evidence="1 2">
    <name type="scientific">Methylobacterium symbioticum</name>
    <dbReference type="NCBI Taxonomy" id="2584084"/>
    <lineage>
        <taxon>Bacteria</taxon>
        <taxon>Pseudomonadati</taxon>
        <taxon>Pseudomonadota</taxon>
        <taxon>Alphaproteobacteria</taxon>
        <taxon>Hyphomicrobiales</taxon>
        <taxon>Methylobacteriaceae</taxon>
        <taxon>Methylobacterium</taxon>
    </lineage>
</organism>
<keyword evidence="2" id="KW-1185">Reference proteome</keyword>